<evidence type="ECO:0000256" key="7">
    <source>
        <dbReference type="SAM" id="Phobius"/>
    </source>
</evidence>
<evidence type="ECO:0000256" key="5">
    <source>
        <dbReference type="ARBA" id="ARBA00023136"/>
    </source>
</evidence>
<keyword evidence="5 7" id="KW-0472">Membrane</keyword>
<evidence type="ECO:0000256" key="3">
    <source>
        <dbReference type="ARBA" id="ARBA00022692"/>
    </source>
</evidence>
<dbReference type="Pfam" id="PF23750">
    <property type="entry name" value="RsgI_M"/>
    <property type="match status" value="1"/>
</dbReference>
<keyword evidence="2" id="KW-1003">Cell membrane</keyword>
<feature type="region of interest" description="Disordered" evidence="6">
    <location>
        <begin position="240"/>
        <end position="352"/>
    </location>
</feature>
<evidence type="ECO:0000256" key="1">
    <source>
        <dbReference type="ARBA" id="ARBA00004162"/>
    </source>
</evidence>
<feature type="domain" description="RsgI N-terminal anti-sigma" evidence="8">
    <location>
        <begin position="2"/>
        <end position="50"/>
    </location>
</feature>
<comment type="subcellular location">
    <subcellularLocation>
        <location evidence="1">Cell membrane</location>
        <topology evidence="1">Single-pass membrane protein</topology>
    </subcellularLocation>
</comment>
<dbReference type="EMBL" id="FQVL01000014">
    <property type="protein sequence ID" value="SHF30823.1"/>
    <property type="molecule type" value="Genomic_DNA"/>
</dbReference>
<evidence type="ECO:0000259" key="8">
    <source>
        <dbReference type="PROSITE" id="PS51849"/>
    </source>
</evidence>
<dbReference type="Proteomes" id="UP000184476">
    <property type="component" value="Unassembled WGS sequence"/>
</dbReference>
<organism evidence="9 10">
    <name type="scientific">Seinonella peptonophila</name>
    <dbReference type="NCBI Taxonomy" id="112248"/>
    <lineage>
        <taxon>Bacteria</taxon>
        <taxon>Bacillati</taxon>
        <taxon>Bacillota</taxon>
        <taxon>Bacilli</taxon>
        <taxon>Bacillales</taxon>
        <taxon>Thermoactinomycetaceae</taxon>
        <taxon>Seinonella</taxon>
    </lineage>
</organism>
<evidence type="ECO:0000313" key="9">
    <source>
        <dbReference type="EMBL" id="SHF30823.1"/>
    </source>
</evidence>
<dbReference type="InterPro" id="IPR055431">
    <property type="entry name" value="RsgI_M"/>
</dbReference>
<keyword evidence="3 7" id="KW-0812">Transmembrane</keyword>
<evidence type="ECO:0000256" key="4">
    <source>
        <dbReference type="ARBA" id="ARBA00022989"/>
    </source>
</evidence>
<dbReference type="STRING" id="112248.SAMN05444392_11471"/>
<feature type="compositionally biased region" description="Basic and acidic residues" evidence="6">
    <location>
        <begin position="291"/>
        <end position="305"/>
    </location>
</feature>
<evidence type="ECO:0000256" key="2">
    <source>
        <dbReference type="ARBA" id="ARBA00022475"/>
    </source>
</evidence>
<keyword evidence="10" id="KW-1185">Reference proteome</keyword>
<dbReference type="PROSITE" id="PS51849">
    <property type="entry name" value="RSGI_N"/>
    <property type="match status" value="1"/>
</dbReference>
<feature type="compositionally biased region" description="Polar residues" evidence="6">
    <location>
        <begin position="328"/>
        <end position="352"/>
    </location>
</feature>
<keyword evidence="4 7" id="KW-1133">Transmembrane helix</keyword>
<dbReference type="InterPro" id="IPR024449">
    <property type="entry name" value="Anti-sigma_RsgI_N"/>
</dbReference>
<accession>A0A1M5AKR8</accession>
<dbReference type="OrthoDB" id="9800626at2"/>
<evidence type="ECO:0000256" key="6">
    <source>
        <dbReference type="SAM" id="MobiDB-lite"/>
    </source>
</evidence>
<dbReference type="GO" id="GO:0005886">
    <property type="term" value="C:plasma membrane"/>
    <property type="evidence" value="ECO:0007669"/>
    <property type="project" value="UniProtKB-SubCell"/>
</dbReference>
<reference evidence="9 10" key="1">
    <citation type="submission" date="2016-11" db="EMBL/GenBank/DDBJ databases">
        <authorList>
            <person name="Jaros S."/>
            <person name="Januszkiewicz K."/>
            <person name="Wedrychowicz H."/>
        </authorList>
    </citation>
    <scope>NUCLEOTIDE SEQUENCE [LARGE SCALE GENOMIC DNA]</scope>
    <source>
        <strain evidence="9 10">DSM 44666</strain>
    </source>
</reference>
<name>A0A1M5AKR8_9BACL</name>
<dbReference type="AlphaFoldDB" id="A0A1M5AKR8"/>
<evidence type="ECO:0000313" key="10">
    <source>
        <dbReference type="Proteomes" id="UP000184476"/>
    </source>
</evidence>
<gene>
    <name evidence="9" type="ORF">SAMN05444392_11471</name>
</gene>
<feature type="transmembrane region" description="Helical" evidence="7">
    <location>
        <begin position="52"/>
        <end position="73"/>
    </location>
</feature>
<dbReference type="RefSeq" id="WP_073157277.1">
    <property type="nucleotide sequence ID" value="NZ_FQVL01000014.1"/>
</dbReference>
<proteinExistence type="predicted"/>
<dbReference type="Pfam" id="PF12791">
    <property type="entry name" value="RsgI_N"/>
    <property type="match status" value="1"/>
</dbReference>
<sequence length="352" mass="39131">MQRGIVVEIQAHHWVVMTPDGSFVKIPNRDPHVQMGEEVSVQPSTVRPRPGWMIYLSGVAAALIAFFFLFPYLSNNQAQAESYVYVEIKPGVEIGVNQQQQVVNVRPIHAKAAQLIKQIDWNGKSVDEVVLRYLHQAKSKGFIQKNEPLILSAVDKKGSAKKTLTGIRTKIEQDTVLGNQFRLNIFTLSMPQIAQKEAQKTGLTPGKYGVWLLSKQSGKEIPVKEVADKPLVDLTKNLSVLDHPPTEEEWSNLVKEQGDQNKPLPTLPKTNGQIEKPQKKLDKPTQVPTKQEQDQEPTKKEEQKPSTDTNDSEETNPNRPSGDKDNGESTTGAQTDSPSPDHANTQQTATTP</sequence>
<protein>
    <submittedName>
        <fullName evidence="9">Anti-sigma factor N-terminus</fullName>
    </submittedName>
</protein>